<protein>
    <submittedName>
        <fullName evidence="1">KGK domain protein</fullName>
    </submittedName>
</protein>
<dbReference type="PATRIC" id="fig|56107.3.peg.1949"/>
<dbReference type="KEGG" id="csg:Cylst_1744"/>
<gene>
    <name evidence="1" type="ORF">Cylst_1744</name>
</gene>
<proteinExistence type="predicted"/>
<organism evidence="1 2">
    <name type="scientific">Cylindrospermum stagnale PCC 7417</name>
    <dbReference type="NCBI Taxonomy" id="56107"/>
    <lineage>
        <taxon>Bacteria</taxon>
        <taxon>Bacillati</taxon>
        <taxon>Cyanobacteriota</taxon>
        <taxon>Cyanophyceae</taxon>
        <taxon>Nostocales</taxon>
        <taxon>Nostocaceae</taxon>
        <taxon>Cylindrospermum</taxon>
    </lineage>
</organism>
<name>K9WUF3_9NOST</name>
<dbReference type="OrthoDB" id="454733at2"/>
<dbReference type="EMBL" id="CP003642">
    <property type="protein sequence ID" value="AFZ24015.1"/>
    <property type="molecule type" value="Genomic_DNA"/>
</dbReference>
<dbReference type="eggNOG" id="ENOG5031XXY">
    <property type="taxonomic scope" value="Bacteria"/>
</dbReference>
<dbReference type="RefSeq" id="WP_015207271.1">
    <property type="nucleotide sequence ID" value="NC_019757.1"/>
</dbReference>
<dbReference type="HOGENOM" id="CLU_136180_0_0_3"/>
<evidence type="ECO:0000313" key="1">
    <source>
        <dbReference type="EMBL" id="AFZ24015.1"/>
    </source>
</evidence>
<dbReference type="InterPro" id="IPR014971">
    <property type="entry name" value="KGK"/>
</dbReference>
<dbReference type="AlphaFoldDB" id="K9WUF3"/>
<dbReference type="Pfam" id="PF08872">
    <property type="entry name" value="KGK"/>
    <property type="match status" value="1"/>
</dbReference>
<dbReference type="Proteomes" id="UP000010475">
    <property type="component" value="Chromosome"/>
</dbReference>
<dbReference type="STRING" id="56107.Cylst_1744"/>
<reference evidence="1 2" key="1">
    <citation type="submission" date="2012-06" db="EMBL/GenBank/DDBJ databases">
        <title>Finished chromosome of genome of Cylindrospermum stagnale PCC 7417.</title>
        <authorList>
            <consortium name="US DOE Joint Genome Institute"/>
            <person name="Gugger M."/>
            <person name="Coursin T."/>
            <person name="Rippka R."/>
            <person name="Tandeau De Marsac N."/>
            <person name="Huntemann M."/>
            <person name="Wei C.-L."/>
            <person name="Han J."/>
            <person name="Detter J.C."/>
            <person name="Han C."/>
            <person name="Tapia R."/>
            <person name="Chen A."/>
            <person name="Kyrpides N."/>
            <person name="Mavromatis K."/>
            <person name="Markowitz V."/>
            <person name="Szeto E."/>
            <person name="Ivanova N."/>
            <person name="Pagani I."/>
            <person name="Pati A."/>
            <person name="Goodwin L."/>
            <person name="Nordberg H.P."/>
            <person name="Cantor M.N."/>
            <person name="Hua S.X."/>
            <person name="Woyke T."/>
            <person name="Kerfeld C.A."/>
        </authorList>
    </citation>
    <scope>NUCLEOTIDE SEQUENCE [LARGE SCALE GENOMIC DNA]</scope>
    <source>
        <strain evidence="1 2">PCC 7417</strain>
    </source>
</reference>
<accession>K9WUF3</accession>
<keyword evidence="2" id="KW-1185">Reference proteome</keyword>
<evidence type="ECO:0000313" key="2">
    <source>
        <dbReference type="Proteomes" id="UP000010475"/>
    </source>
</evidence>
<sequence>MNNKFIPLDCDDDVVLFYKDTFKVSRLKELVYLEIRNKLNQYTYDEQTKNRGHQILTLLHNLSIGQEGINFDEIQFHSVLSCQFLKIGGKGWQKGKIKIQMSSFSMRKKQQPEIYLEFCPDEPEEPESPLDDIRKLIQQAES</sequence>